<comment type="caution">
    <text evidence="1">The sequence shown here is derived from an EMBL/GenBank/DDBJ whole genome shotgun (WGS) entry which is preliminary data.</text>
</comment>
<keyword evidence="2" id="KW-1185">Reference proteome</keyword>
<gene>
    <name evidence="1" type="ORF">AB6724_17085</name>
</gene>
<organism evidence="1 2">
    <name type="scientific">Comamonas guangdongensis</name>
    <dbReference type="NCBI Taxonomy" id="510515"/>
    <lineage>
        <taxon>Bacteria</taxon>
        <taxon>Pseudomonadati</taxon>
        <taxon>Pseudomonadota</taxon>
        <taxon>Betaproteobacteria</taxon>
        <taxon>Burkholderiales</taxon>
        <taxon>Comamonadaceae</taxon>
        <taxon>Comamonas</taxon>
    </lineage>
</organism>
<evidence type="ECO:0000313" key="2">
    <source>
        <dbReference type="Proteomes" id="UP001561046"/>
    </source>
</evidence>
<name>A0ABV3ZYU0_9BURK</name>
<dbReference type="Pfam" id="PF14137">
    <property type="entry name" value="DUF4304"/>
    <property type="match status" value="1"/>
</dbReference>
<accession>A0ABV3ZYU0</accession>
<dbReference type="RefSeq" id="WP_369339728.1">
    <property type="nucleotide sequence ID" value="NZ_JBFYGN010000022.1"/>
</dbReference>
<dbReference type="EMBL" id="JBFYGN010000022">
    <property type="protein sequence ID" value="MEX8194550.1"/>
    <property type="molecule type" value="Genomic_DNA"/>
</dbReference>
<dbReference type="InterPro" id="IPR025412">
    <property type="entry name" value="DUF4304"/>
</dbReference>
<protein>
    <submittedName>
        <fullName evidence="1">DUF4304 domain-containing protein</fullName>
    </submittedName>
</protein>
<reference evidence="1 2" key="1">
    <citation type="journal article" date="2013" name="Int. J. Syst. Evol. Microbiol.">
        <title>Comamonas guangdongensis sp. nov., isolated from subterranean forest sediment, and emended description of the genus Comamonas.</title>
        <authorList>
            <person name="Zhang J."/>
            <person name="Wang Y."/>
            <person name="Zhou S."/>
            <person name="Wu C."/>
            <person name="He J."/>
            <person name="Li F."/>
        </authorList>
    </citation>
    <scope>NUCLEOTIDE SEQUENCE [LARGE SCALE GENOMIC DNA]</scope>
    <source>
        <strain evidence="1 2">CCTCC AB2011133</strain>
    </source>
</reference>
<dbReference type="Proteomes" id="UP001561046">
    <property type="component" value="Unassembled WGS sequence"/>
</dbReference>
<evidence type="ECO:0000313" key="1">
    <source>
        <dbReference type="EMBL" id="MEX8194550.1"/>
    </source>
</evidence>
<proteinExistence type="predicted"/>
<sequence length="187" mass="20909">MKDVLKRIAPSLRTLGFQGSGQNYRKRDKDFVFIINFQGSRGGDSFFVNLGAQPIFIPAEGNADVKSLKEYECVFRKRVGEDWPWEISEEIFSQLEREVVLVQAEFFGNAQTLPEVLATGAPHDLLKKFGSEVASSRTVLHLARAAVKLGHIETAQKLVSLGKELANEQAVIFKSELEKVLGEHPKH</sequence>